<protein>
    <submittedName>
        <fullName evidence="2">Uncharacterized protein</fullName>
    </submittedName>
</protein>
<dbReference type="Proteomes" id="UP000814176">
    <property type="component" value="Unassembled WGS sequence"/>
</dbReference>
<keyword evidence="4" id="KW-1185">Reference proteome</keyword>
<sequence length="161" mass="18819">MLDVALTYRGAIEKMTEAQVNNLRQWELDEREWKIAAQLRDILQASHRQSHCGSSVFYDATQFFSREGKDAPDLTDVIPAMDIIDQRLATEALNQTLDPAIRVALGLGKRAINRYYNKSDESAVYRIAMILDPRHKLQYFRDNRWPDEWIAQARFLVRQTY</sequence>
<dbReference type="EMBL" id="JADCUA010000015">
    <property type="protein sequence ID" value="KAH9834585.1"/>
    <property type="molecule type" value="Genomic_DNA"/>
</dbReference>
<evidence type="ECO:0000313" key="1">
    <source>
        <dbReference type="EMBL" id="KAH9828744.1"/>
    </source>
</evidence>
<dbReference type="InterPro" id="IPR012337">
    <property type="entry name" value="RNaseH-like_sf"/>
</dbReference>
<accession>A0ABQ8K6E5</accession>
<dbReference type="EMBL" id="JADCUA010000022">
    <property type="protein sequence ID" value="KAH9832344.1"/>
    <property type="molecule type" value="Genomic_DNA"/>
</dbReference>
<feature type="non-terminal residue" evidence="2">
    <location>
        <position position="161"/>
    </location>
</feature>
<dbReference type="RefSeq" id="XP_047775363.1">
    <property type="nucleotide sequence ID" value="XM_047919691.1"/>
</dbReference>
<dbReference type="SUPFAM" id="SSF53098">
    <property type="entry name" value="Ribonuclease H-like"/>
    <property type="match status" value="1"/>
</dbReference>
<organism evidence="2 4">
    <name type="scientific">Rhodofomes roseus</name>
    <dbReference type="NCBI Taxonomy" id="34475"/>
    <lineage>
        <taxon>Eukaryota</taxon>
        <taxon>Fungi</taxon>
        <taxon>Dikarya</taxon>
        <taxon>Basidiomycota</taxon>
        <taxon>Agaricomycotina</taxon>
        <taxon>Agaricomycetes</taxon>
        <taxon>Polyporales</taxon>
        <taxon>Rhodofomes</taxon>
    </lineage>
</organism>
<comment type="caution">
    <text evidence="2">The sequence shown here is derived from an EMBL/GenBank/DDBJ whole genome shotgun (WGS) entry which is preliminary data.</text>
</comment>
<evidence type="ECO:0000313" key="4">
    <source>
        <dbReference type="Proteomes" id="UP000814176"/>
    </source>
</evidence>
<dbReference type="EMBL" id="JADCUA010000048">
    <property type="protein sequence ID" value="KAH9828744.1"/>
    <property type="molecule type" value="Genomic_DNA"/>
</dbReference>
<reference evidence="2 4" key="1">
    <citation type="journal article" date="2021" name="Environ. Microbiol.">
        <title>Gene family expansions and transcriptome signatures uncover fungal adaptations to wood decay.</title>
        <authorList>
            <person name="Hage H."/>
            <person name="Miyauchi S."/>
            <person name="Viragh M."/>
            <person name="Drula E."/>
            <person name="Min B."/>
            <person name="Chaduli D."/>
            <person name="Navarro D."/>
            <person name="Favel A."/>
            <person name="Norest M."/>
            <person name="Lesage-Meessen L."/>
            <person name="Balint B."/>
            <person name="Merenyi Z."/>
            <person name="de Eugenio L."/>
            <person name="Morin E."/>
            <person name="Martinez A.T."/>
            <person name="Baldrian P."/>
            <person name="Stursova M."/>
            <person name="Martinez M.J."/>
            <person name="Novotny C."/>
            <person name="Magnuson J.K."/>
            <person name="Spatafora J.W."/>
            <person name="Maurice S."/>
            <person name="Pangilinan J."/>
            <person name="Andreopoulos W."/>
            <person name="LaButti K."/>
            <person name="Hundley H."/>
            <person name="Na H."/>
            <person name="Kuo A."/>
            <person name="Barry K."/>
            <person name="Lipzen A."/>
            <person name="Henrissat B."/>
            <person name="Riley R."/>
            <person name="Ahrendt S."/>
            <person name="Nagy L.G."/>
            <person name="Grigoriev I.V."/>
            <person name="Martin F."/>
            <person name="Rosso M.N."/>
        </authorList>
    </citation>
    <scope>NUCLEOTIDE SEQUENCE [LARGE SCALE GENOMIC DNA]</scope>
    <source>
        <strain evidence="2 4">CIRM-BRFM 1785</strain>
    </source>
</reference>
<proteinExistence type="predicted"/>
<name>A0ABQ8K6E5_9APHY</name>
<evidence type="ECO:0000313" key="2">
    <source>
        <dbReference type="EMBL" id="KAH9832344.1"/>
    </source>
</evidence>
<gene>
    <name evidence="2" type="ORF">C8Q71DRAFT_674165</name>
    <name evidence="1" type="ORF">C8Q71DRAFT_685871</name>
    <name evidence="3" type="ORF">C8Q71DRAFT_690178</name>
</gene>
<evidence type="ECO:0000313" key="3">
    <source>
        <dbReference type="EMBL" id="KAH9834585.1"/>
    </source>
</evidence>
<dbReference type="GeneID" id="72000423"/>